<organism evidence="12 13">
    <name type="scientific">Pseudacidovorax intermedius</name>
    <dbReference type="NCBI Taxonomy" id="433924"/>
    <lineage>
        <taxon>Bacteria</taxon>
        <taxon>Pseudomonadati</taxon>
        <taxon>Pseudomonadota</taxon>
        <taxon>Betaproteobacteria</taxon>
        <taxon>Burkholderiales</taxon>
        <taxon>Comamonadaceae</taxon>
        <taxon>Pseudacidovorax</taxon>
    </lineage>
</organism>
<dbReference type="GO" id="GO:0015628">
    <property type="term" value="P:protein secretion by the type II secretion system"/>
    <property type="evidence" value="ECO:0007669"/>
    <property type="project" value="InterPro"/>
</dbReference>
<proteinExistence type="inferred from homology"/>
<evidence type="ECO:0000256" key="10">
    <source>
        <dbReference type="ARBA" id="ARBA00030775"/>
    </source>
</evidence>
<gene>
    <name evidence="12" type="ORF">NS331_25055</name>
</gene>
<comment type="subcellular location">
    <subcellularLocation>
        <location evidence="1">Cell inner membrane</location>
        <topology evidence="1">Single-pass membrane protein</topology>
    </subcellularLocation>
</comment>
<dbReference type="SUPFAM" id="SSF54523">
    <property type="entry name" value="Pili subunits"/>
    <property type="match status" value="1"/>
</dbReference>
<evidence type="ECO:0000313" key="12">
    <source>
        <dbReference type="EMBL" id="KTT10333.1"/>
    </source>
</evidence>
<dbReference type="Proteomes" id="UP000072741">
    <property type="component" value="Unassembled WGS sequence"/>
</dbReference>
<evidence type="ECO:0000256" key="7">
    <source>
        <dbReference type="ARBA" id="ARBA00022989"/>
    </source>
</evidence>
<evidence type="ECO:0000256" key="9">
    <source>
        <dbReference type="ARBA" id="ARBA00025772"/>
    </source>
</evidence>
<evidence type="ECO:0000256" key="4">
    <source>
        <dbReference type="ARBA" id="ARBA00022481"/>
    </source>
</evidence>
<keyword evidence="5" id="KW-0997">Cell inner membrane</keyword>
<comment type="similarity">
    <text evidence="9">Belongs to the GSP H family.</text>
</comment>
<feature type="domain" description="General secretion pathway GspH" evidence="11">
    <location>
        <begin position="31"/>
        <end position="166"/>
    </location>
</feature>
<keyword evidence="7" id="KW-1133">Transmembrane helix</keyword>
<evidence type="ECO:0000313" key="13">
    <source>
        <dbReference type="Proteomes" id="UP000072741"/>
    </source>
</evidence>
<evidence type="ECO:0000256" key="6">
    <source>
        <dbReference type="ARBA" id="ARBA00022692"/>
    </source>
</evidence>
<dbReference type="Pfam" id="PF12019">
    <property type="entry name" value="GspH"/>
    <property type="match status" value="1"/>
</dbReference>
<evidence type="ECO:0000256" key="2">
    <source>
        <dbReference type="ARBA" id="ARBA00021549"/>
    </source>
</evidence>
<keyword evidence="6" id="KW-0812">Transmembrane</keyword>
<sequence>MITVALLAILLMVGVPSMADWVRNSRIRTIANTLQDTLRTAQAEAVARSRQTVFVFTDSPPATAPASVAAKAGGKYWAVYAMPAMTDSSESMQLLTGGNVSDLGAGVTITGAAALCFSSNGRLTAGAATGLSASCAVPSGTPPLQSFTVTQTGADRPLRVTVGLSGQVRMCDPARNIANSPDGCTS</sequence>
<evidence type="ECO:0000256" key="8">
    <source>
        <dbReference type="ARBA" id="ARBA00023136"/>
    </source>
</evidence>
<keyword evidence="3" id="KW-1003">Cell membrane</keyword>
<name>A0A147GKW9_9BURK</name>
<evidence type="ECO:0000259" key="11">
    <source>
        <dbReference type="Pfam" id="PF12019"/>
    </source>
</evidence>
<keyword evidence="4" id="KW-0488">Methylation</keyword>
<protein>
    <recommendedName>
        <fullName evidence="2">Type II secretion system protein H</fullName>
    </recommendedName>
    <alternativeName>
        <fullName evidence="10">General secretion pathway protein H</fullName>
    </alternativeName>
</protein>
<keyword evidence="8" id="KW-0472">Membrane</keyword>
<dbReference type="AlphaFoldDB" id="A0A147GKW9"/>
<dbReference type="EMBL" id="LDSL01000249">
    <property type="protein sequence ID" value="KTT10333.1"/>
    <property type="molecule type" value="Genomic_DNA"/>
</dbReference>
<dbReference type="InterPro" id="IPR022346">
    <property type="entry name" value="T2SS_GspH"/>
</dbReference>
<reference evidence="12 13" key="1">
    <citation type="journal article" date="2016" name="Front. Microbiol.">
        <title>Genomic Resource of Rice Seed Associated Bacteria.</title>
        <authorList>
            <person name="Midha S."/>
            <person name="Bansal K."/>
            <person name="Sharma S."/>
            <person name="Kumar N."/>
            <person name="Patil P.P."/>
            <person name="Chaudhry V."/>
            <person name="Patil P.B."/>
        </authorList>
    </citation>
    <scope>NUCLEOTIDE SEQUENCE [LARGE SCALE GENOMIC DNA]</scope>
    <source>
        <strain evidence="12 13">NS331</strain>
    </source>
</reference>
<evidence type="ECO:0000256" key="3">
    <source>
        <dbReference type="ARBA" id="ARBA00022475"/>
    </source>
</evidence>
<accession>A0A147GKW9</accession>
<evidence type="ECO:0000256" key="1">
    <source>
        <dbReference type="ARBA" id="ARBA00004377"/>
    </source>
</evidence>
<comment type="caution">
    <text evidence="12">The sequence shown here is derived from an EMBL/GenBank/DDBJ whole genome shotgun (WGS) entry which is preliminary data.</text>
</comment>
<dbReference type="GO" id="GO:0005886">
    <property type="term" value="C:plasma membrane"/>
    <property type="evidence" value="ECO:0007669"/>
    <property type="project" value="UniProtKB-SubCell"/>
</dbReference>
<keyword evidence="13" id="KW-1185">Reference proteome</keyword>
<evidence type="ECO:0000256" key="5">
    <source>
        <dbReference type="ARBA" id="ARBA00022519"/>
    </source>
</evidence>
<dbReference type="Gene3D" id="3.55.40.10">
    <property type="entry name" value="minor pseudopilin epsh domain"/>
    <property type="match status" value="1"/>
</dbReference>
<dbReference type="GO" id="GO:0015627">
    <property type="term" value="C:type II protein secretion system complex"/>
    <property type="evidence" value="ECO:0007669"/>
    <property type="project" value="InterPro"/>
</dbReference>
<dbReference type="InterPro" id="IPR045584">
    <property type="entry name" value="Pilin-like"/>
</dbReference>